<dbReference type="Proteomes" id="UP000676456">
    <property type="component" value="Unassembled WGS sequence"/>
</dbReference>
<gene>
    <name evidence="2" type="ORF">KHA91_07935</name>
</gene>
<evidence type="ECO:0000256" key="1">
    <source>
        <dbReference type="SAM" id="Phobius"/>
    </source>
</evidence>
<keyword evidence="1" id="KW-0472">Membrane</keyword>
<evidence type="ECO:0000313" key="3">
    <source>
        <dbReference type="Proteomes" id="UP000676456"/>
    </source>
</evidence>
<dbReference type="RefSeq" id="WP_213097619.1">
    <property type="nucleotide sequence ID" value="NZ_JAGYPH010000001.1"/>
</dbReference>
<dbReference type="AlphaFoldDB" id="A0A942Z2M5"/>
<dbReference type="InterPro" id="IPR010718">
    <property type="entry name" value="DUF1294"/>
</dbReference>
<organism evidence="2 3">
    <name type="scientific">Lederbergia citrea</name>
    <dbReference type="NCBI Taxonomy" id="2833581"/>
    <lineage>
        <taxon>Bacteria</taxon>
        <taxon>Bacillati</taxon>
        <taxon>Bacillota</taxon>
        <taxon>Bacilli</taxon>
        <taxon>Bacillales</taxon>
        <taxon>Bacillaceae</taxon>
        <taxon>Lederbergia</taxon>
    </lineage>
</organism>
<feature type="transmembrane region" description="Helical" evidence="1">
    <location>
        <begin position="70"/>
        <end position="88"/>
    </location>
</feature>
<dbReference type="Pfam" id="PF06961">
    <property type="entry name" value="DUF1294"/>
    <property type="match status" value="1"/>
</dbReference>
<sequence>MTRFLVIWYCITINVLGLLMMRNDKRYAQKRKRRISERNLWLAAFAGGAPGMTVGMRMYRHKTKHFSFKYGFPVLAVIDIVIYFLLLGRVS</sequence>
<keyword evidence="3" id="KW-1185">Reference proteome</keyword>
<comment type="caution">
    <text evidence="2">The sequence shown here is derived from an EMBL/GenBank/DDBJ whole genome shotgun (WGS) entry which is preliminary data.</text>
</comment>
<keyword evidence="1" id="KW-0812">Transmembrane</keyword>
<protein>
    <submittedName>
        <fullName evidence="2">DUF1294 domain-containing protein</fullName>
    </submittedName>
</protein>
<keyword evidence="1" id="KW-1133">Transmembrane helix</keyword>
<name>A0A942Z2M5_9BACI</name>
<proteinExistence type="predicted"/>
<feature type="transmembrane region" description="Helical" evidence="1">
    <location>
        <begin position="6"/>
        <end position="21"/>
    </location>
</feature>
<reference evidence="2 3" key="1">
    <citation type="submission" date="2021-05" db="EMBL/GenBank/DDBJ databases">
        <title>Novel Bacillus species.</title>
        <authorList>
            <person name="Liu G."/>
        </authorList>
    </citation>
    <scope>NUCLEOTIDE SEQUENCE [LARGE SCALE GENOMIC DNA]</scope>
    <source>
        <strain evidence="2 3">FJAT-49682</strain>
    </source>
</reference>
<evidence type="ECO:0000313" key="2">
    <source>
        <dbReference type="EMBL" id="MBS4222688.1"/>
    </source>
</evidence>
<accession>A0A942Z2M5</accession>
<dbReference type="EMBL" id="JAGYPN010000001">
    <property type="protein sequence ID" value="MBS4222688.1"/>
    <property type="molecule type" value="Genomic_DNA"/>
</dbReference>